<evidence type="ECO:0000256" key="2">
    <source>
        <dbReference type="ARBA" id="ARBA00022692"/>
    </source>
</evidence>
<keyword evidence="7" id="KW-0997">Cell inner membrane</keyword>
<keyword evidence="2 7" id="KW-0812">Transmembrane</keyword>
<accession>A0A6M4AXY3</accession>
<keyword evidence="6 7" id="KW-0961">Cell wall biogenesis/degradation</keyword>
<comment type="function">
    <text evidence="7">Functions as a peptidoglycan terminase that cleaves nascent peptidoglycan strands endolytically to terminate their elongation.</text>
</comment>
<dbReference type="GO" id="GO:0008932">
    <property type="term" value="F:lytic endotransglycosylase activity"/>
    <property type="evidence" value="ECO:0007669"/>
    <property type="project" value="UniProtKB-UniRule"/>
</dbReference>
<feature type="signal peptide" evidence="8">
    <location>
        <begin position="1"/>
        <end position="20"/>
    </location>
</feature>
<protein>
    <recommendedName>
        <fullName evidence="7">Endolytic murein transglycosylase</fullName>
        <ecNumber evidence="7">4.2.2.29</ecNumber>
    </recommendedName>
    <alternativeName>
        <fullName evidence="7">Peptidoglycan lytic transglycosylase</fullName>
    </alternativeName>
    <alternativeName>
        <fullName evidence="7">Peptidoglycan polymerization terminase</fullName>
    </alternativeName>
</protein>
<feature type="site" description="Important for catalytic activity" evidence="7">
    <location>
        <position position="187"/>
    </location>
</feature>
<dbReference type="Gene3D" id="3.30.160.60">
    <property type="entry name" value="Classic Zinc Finger"/>
    <property type="match status" value="1"/>
</dbReference>
<dbReference type="HAMAP" id="MF_02065">
    <property type="entry name" value="MltG"/>
    <property type="match status" value="1"/>
</dbReference>
<evidence type="ECO:0000256" key="1">
    <source>
        <dbReference type="ARBA" id="ARBA00022475"/>
    </source>
</evidence>
<keyword evidence="8" id="KW-0732">Signal</keyword>
<evidence type="ECO:0000256" key="4">
    <source>
        <dbReference type="ARBA" id="ARBA00023136"/>
    </source>
</evidence>
<dbReference type="Gene3D" id="3.30.1490.480">
    <property type="entry name" value="Endolytic murein transglycosylase"/>
    <property type="match status" value="1"/>
</dbReference>
<organism evidence="9 10">
    <name type="scientific">Sphingomonas lacunae</name>
    <dbReference type="NCBI Taxonomy" id="2698828"/>
    <lineage>
        <taxon>Bacteria</taxon>
        <taxon>Pseudomonadati</taxon>
        <taxon>Pseudomonadota</taxon>
        <taxon>Alphaproteobacteria</taxon>
        <taxon>Sphingomonadales</taxon>
        <taxon>Sphingomonadaceae</taxon>
        <taxon>Sphingomonas</taxon>
    </lineage>
</organism>
<dbReference type="Pfam" id="PF02618">
    <property type="entry name" value="YceG"/>
    <property type="match status" value="1"/>
</dbReference>
<dbReference type="PANTHER" id="PTHR30518">
    <property type="entry name" value="ENDOLYTIC MUREIN TRANSGLYCOSYLASE"/>
    <property type="match status" value="1"/>
</dbReference>
<evidence type="ECO:0000256" key="6">
    <source>
        <dbReference type="ARBA" id="ARBA00023316"/>
    </source>
</evidence>
<keyword evidence="5 7" id="KW-0456">Lyase</keyword>
<evidence type="ECO:0000313" key="10">
    <source>
        <dbReference type="Proteomes" id="UP000503018"/>
    </source>
</evidence>
<dbReference type="PANTHER" id="PTHR30518:SF2">
    <property type="entry name" value="ENDOLYTIC MUREIN TRANSGLYCOSYLASE"/>
    <property type="match status" value="1"/>
</dbReference>
<dbReference type="Proteomes" id="UP000503018">
    <property type="component" value="Chromosome"/>
</dbReference>
<dbReference type="EC" id="4.2.2.29" evidence="7"/>
<dbReference type="RefSeq" id="WP_169947262.1">
    <property type="nucleotide sequence ID" value="NZ_CP053015.1"/>
</dbReference>
<feature type="chain" id="PRO_5026957269" description="Endolytic murein transglycosylase" evidence="8">
    <location>
        <begin position="21"/>
        <end position="316"/>
    </location>
</feature>
<keyword evidence="10" id="KW-1185">Reference proteome</keyword>
<comment type="similarity">
    <text evidence="7">Belongs to the transglycosylase MltG family.</text>
</comment>
<dbReference type="AlphaFoldDB" id="A0A6M4AXY3"/>
<proteinExistence type="inferred from homology"/>
<sequence>MTRALLAMLLALLLAACSGGAPRDATFIIPEGASMSRAATIMEEAGAIEDAGAFLRNARLFGGDTPIKPGEYEVEAGATNGEVLALLQSGRILQRFVTIPEGMPSIMVYDRLMANPNLTGDIDVPAEGSVLPDTYAYRKGESRAAVLQRMQQAMDRAFAEAWAGRSANAMVNNRTEVLALASIIEKETSKPEERRRVAGVYTNRLRVGMRLQADPTIIYPITRGKPLGRAIRRSEIDAVNDYNTYSMAGLPVGPIANPGRESLRAALNPESHDLYYFVADGTGGHVFSRTLAEHNANHARWREIRAQRAARDSASN</sequence>
<evidence type="ECO:0000256" key="7">
    <source>
        <dbReference type="HAMAP-Rule" id="MF_02065"/>
    </source>
</evidence>
<dbReference type="GO" id="GO:0071555">
    <property type="term" value="P:cell wall organization"/>
    <property type="evidence" value="ECO:0007669"/>
    <property type="project" value="UniProtKB-KW"/>
</dbReference>
<dbReference type="GO" id="GO:0009252">
    <property type="term" value="P:peptidoglycan biosynthetic process"/>
    <property type="evidence" value="ECO:0007669"/>
    <property type="project" value="UniProtKB-UniRule"/>
</dbReference>
<dbReference type="GO" id="GO:0005886">
    <property type="term" value="C:plasma membrane"/>
    <property type="evidence" value="ECO:0007669"/>
    <property type="project" value="UniProtKB-UniRule"/>
</dbReference>
<evidence type="ECO:0000313" key="9">
    <source>
        <dbReference type="EMBL" id="QJQ33220.1"/>
    </source>
</evidence>
<gene>
    <name evidence="7 9" type="primary">mltG</name>
    <name evidence="9" type="ORF">GV829_12895</name>
</gene>
<dbReference type="CDD" id="cd08010">
    <property type="entry name" value="MltG_like"/>
    <property type="match status" value="1"/>
</dbReference>
<keyword evidence="1 7" id="KW-1003">Cell membrane</keyword>
<dbReference type="InterPro" id="IPR003770">
    <property type="entry name" value="MLTG-like"/>
</dbReference>
<dbReference type="KEGG" id="slan:GV829_12895"/>
<dbReference type="PROSITE" id="PS51257">
    <property type="entry name" value="PROKAR_LIPOPROTEIN"/>
    <property type="match status" value="1"/>
</dbReference>
<name>A0A6M4AXY3_9SPHN</name>
<dbReference type="EMBL" id="CP053015">
    <property type="protein sequence ID" value="QJQ33220.1"/>
    <property type="molecule type" value="Genomic_DNA"/>
</dbReference>
<evidence type="ECO:0000256" key="8">
    <source>
        <dbReference type="SAM" id="SignalP"/>
    </source>
</evidence>
<comment type="catalytic activity">
    <reaction evidence="7">
        <text>a peptidoglycan chain = a peptidoglycan chain with N-acetyl-1,6-anhydromuramyl-[peptide] at the reducing end + a peptidoglycan chain with N-acetylglucosamine at the non-reducing end.</text>
        <dbReference type="EC" id="4.2.2.29"/>
    </reaction>
</comment>
<keyword evidence="3 7" id="KW-1133">Transmembrane helix</keyword>
<evidence type="ECO:0000256" key="3">
    <source>
        <dbReference type="ARBA" id="ARBA00022989"/>
    </source>
</evidence>
<keyword evidence="4 7" id="KW-0472">Membrane</keyword>
<dbReference type="NCBIfam" id="TIGR00247">
    <property type="entry name" value="endolytic transglycosylase MltG"/>
    <property type="match status" value="1"/>
</dbReference>
<reference evidence="9 10" key="1">
    <citation type="submission" date="2020-01" db="EMBL/GenBank/DDBJ databases">
        <title>Sphingomonas sp. strain CSW-10.</title>
        <authorList>
            <person name="Chen W.-M."/>
        </authorList>
    </citation>
    <scope>NUCLEOTIDE SEQUENCE [LARGE SCALE GENOMIC DNA]</scope>
    <source>
        <strain evidence="9 10">CSW-10</strain>
    </source>
</reference>
<evidence type="ECO:0000256" key="5">
    <source>
        <dbReference type="ARBA" id="ARBA00023239"/>
    </source>
</evidence>